<sequence length="119" mass="14411">MWGKLIWERLDRGVANYEWLARFSIGRVRHLSYFTSDHRPILLTLDAKGEKQRWRHKPFRFKAMWMTDPGCHNTVVRARESNQDGLPMYRTTKKLKKCKKMLKKWSINHLAMLQGRLRR</sequence>
<dbReference type="EMBL" id="PKMF04000198">
    <property type="protein sequence ID" value="KAK7843668.1"/>
    <property type="molecule type" value="Genomic_DNA"/>
</dbReference>
<gene>
    <name evidence="1" type="ORF">CFP56_012050</name>
</gene>
<keyword evidence="2" id="KW-1185">Reference proteome</keyword>
<organism evidence="1 2">
    <name type="scientific">Quercus suber</name>
    <name type="common">Cork oak</name>
    <dbReference type="NCBI Taxonomy" id="58331"/>
    <lineage>
        <taxon>Eukaryota</taxon>
        <taxon>Viridiplantae</taxon>
        <taxon>Streptophyta</taxon>
        <taxon>Embryophyta</taxon>
        <taxon>Tracheophyta</taxon>
        <taxon>Spermatophyta</taxon>
        <taxon>Magnoliopsida</taxon>
        <taxon>eudicotyledons</taxon>
        <taxon>Gunneridae</taxon>
        <taxon>Pentapetalae</taxon>
        <taxon>rosids</taxon>
        <taxon>fabids</taxon>
        <taxon>Fagales</taxon>
        <taxon>Fagaceae</taxon>
        <taxon>Quercus</taxon>
    </lineage>
</organism>
<dbReference type="Proteomes" id="UP000237347">
    <property type="component" value="Unassembled WGS sequence"/>
</dbReference>
<dbReference type="AlphaFoldDB" id="A0AAW0KYC1"/>
<name>A0AAW0KYC1_QUESU</name>
<proteinExistence type="predicted"/>
<comment type="caution">
    <text evidence="1">The sequence shown here is derived from an EMBL/GenBank/DDBJ whole genome shotgun (WGS) entry which is preliminary data.</text>
</comment>
<accession>A0AAW0KYC1</accession>
<evidence type="ECO:0000313" key="1">
    <source>
        <dbReference type="EMBL" id="KAK7843668.1"/>
    </source>
</evidence>
<dbReference type="PANTHER" id="PTHR33710:SF62">
    <property type="entry name" value="DUF4283 DOMAIN PROTEIN"/>
    <property type="match status" value="1"/>
</dbReference>
<reference evidence="1 2" key="1">
    <citation type="journal article" date="2018" name="Sci. Data">
        <title>The draft genome sequence of cork oak.</title>
        <authorList>
            <person name="Ramos A.M."/>
            <person name="Usie A."/>
            <person name="Barbosa P."/>
            <person name="Barros P.M."/>
            <person name="Capote T."/>
            <person name="Chaves I."/>
            <person name="Simoes F."/>
            <person name="Abreu I."/>
            <person name="Carrasquinho I."/>
            <person name="Faro C."/>
            <person name="Guimaraes J.B."/>
            <person name="Mendonca D."/>
            <person name="Nobrega F."/>
            <person name="Rodrigues L."/>
            <person name="Saibo N.J.M."/>
            <person name="Varela M.C."/>
            <person name="Egas C."/>
            <person name="Matos J."/>
            <person name="Miguel C.M."/>
            <person name="Oliveira M.M."/>
            <person name="Ricardo C.P."/>
            <person name="Goncalves S."/>
        </authorList>
    </citation>
    <scope>NUCLEOTIDE SEQUENCE [LARGE SCALE GENOMIC DNA]</scope>
    <source>
        <strain evidence="2">cv. HL8</strain>
    </source>
</reference>
<dbReference type="PANTHER" id="PTHR33710">
    <property type="entry name" value="BNAC02G09200D PROTEIN"/>
    <property type="match status" value="1"/>
</dbReference>
<protein>
    <submittedName>
        <fullName evidence="1">Uncharacterized protein</fullName>
    </submittedName>
</protein>
<evidence type="ECO:0000313" key="2">
    <source>
        <dbReference type="Proteomes" id="UP000237347"/>
    </source>
</evidence>